<organism evidence="1 2">
    <name type="scientific">Tremella mesenterica</name>
    <name type="common">Jelly fungus</name>
    <dbReference type="NCBI Taxonomy" id="5217"/>
    <lineage>
        <taxon>Eukaryota</taxon>
        <taxon>Fungi</taxon>
        <taxon>Dikarya</taxon>
        <taxon>Basidiomycota</taxon>
        <taxon>Agaricomycotina</taxon>
        <taxon>Tremellomycetes</taxon>
        <taxon>Tremellales</taxon>
        <taxon>Tremellaceae</taxon>
        <taxon>Tremella</taxon>
    </lineage>
</organism>
<reference evidence="1 2" key="1">
    <citation type="submission" date="2016-06" db="EMBL/GenBank/DDBJ databases">
        <title>Evolution of pathogenesis and genome organization in the Tremellales.</title>
        <authorList>
            <person name="Cuomo C."/>
            <person name="Litvintseva A."/>
            <person name="Heitman J."/>
            <person name="Chen Y."/>
            <person name="Sun S."/>
            <person name="Springer D."/>
            <person name="Dromer F."/>
            <person name="Young S."/>
            <person name="Zeng Q."/>
            <person name="Chapman S."/>
            <person name="Gujja S."/>
            <person name="Saif S."/>
            <person name="Birren B."/>
        </authorList>
    </citation>
    <scope>NUCLEOTIDE SEQUENCE [LARGE SCALE GENOMIC DNA]</scope>
    <source>
        <strain evidence="1 2">ATCC 28783</strain>
    </source>
</reference>
<proteinExistence type="predicted"/>
<dbReference type="InParanoid" id="A0A4Q1B845"/>
<sequence length="368" mass="41501">MLLAQSGHQLWVDPTFKEPFFDKLQQWRSIQPVKRTFQAAFGNAQVPVSVFVHGLKIAGCETLRLKAYGQKLPLISQFHIQEPAEISHPLVKYNEWDIGVTIPSNYIWLFSPANGTSKRVTLYPMCIPGSLDYGLVHFKAQFQNWNFQIKVYPRIVHVMKAFNSHIQGERPKTVYAIRQKGHTTLKMIQDLSSVPSSQIGGFRMEITIRAKSLATAKAIAGQTPFLRAAFWLNPGDSMSRFKLNAKIVTKSALLDNANWVYQQALAQNVFQGRDSGNPSPIQVRAALDCLASFGWNSGSSRITKSLDKSAWWRESEMELEPENPSNVMMELLKKYPTDQSKSAFLTSIRGAFEGGYMRCRKGPNNSSH</sequence>
<evidence type="ECO:0000313" key="1">
    <source>
        <dbReference type="EMBL" id="RXK34899.1"/>
    </source>
</evidence>
<dbReference type="AlphaFoldDB" id="A0A4Q1B845"/>
<dbReference type="STRING" id="5217.A0A4Q1B845"/>
<protein>
    <submittedName>
        <fullName evidence="1">Uncharacterized protein</fullName>
    </submittedName>
</protein>
<dbReference type="OrthoDB" id="2564822at2759"/>
<dbReference type="EMBL" id="SDIL01000175">
    <property type="protein sequence ID" value="RXK34899.1"/>
    <property type="molecule type" value="Genomic_DNA"/>
</dbReference>
<evidence type="ECO:0000313" key="2">
    <source>
        <dbReference type="Proteomes" id="UP000289152"/>
    </source>
</evidence>
<dbReference type="Proteomes" id="UP000289152">
    <property type="component" value="Unassembled WGS sequence"/>
</dbReference>
<dbReference type="VEuPathDB" id="FungiDB:TREMEDRAFT_64716"/>
<gene>
    <name evidence="1" type="ORF">M231_07847</name>
</gene>
<name>A0A4Q1B845_TREME</name>
<keyword evidence="2" id="KW-1185">Reference proteome</keyword>
<accession>A0A4Q1B845</accession>
<dbReference type="PANTHER" id="PTHR34863:SF1">
    <property type="entry name" value="OTU DOMAIN-CONTAINING PROTEIN"/>
    <property type="match status" value="1"/>
</dbReference>
<comment type="caution">
    <text evidence="1">The sequence shown here is derived from an EMBL/GenBank/DDBJ whole genome shotgun (WGS) entry which is preliminary data.</text>
</comment>
<dbReference type="PANTHER" id="PTHR34863">
    <property type="entry name" value="EXPRESSED PROTEIN"/>
    <property type="match status" value="1"/>
</dbReference>